<protein>
    <submittedName>
        <fullName evidence="1">ATP-binding protein</fullName>
    </submittedName>
</protein>
<evidence type="ECO:0000313" key="1">
    <source>
        <dbReference type="EMBL" id="XCC96581.1"/>
    </source>
</evidence>
<dbReference type="Gene3D" id="3.30.565.10">
    <property type="entry name" value="Histidine kinase-like ATPase, C-terminal domain"/>
    <property type="match status" value="1"/>
</dbReference>
<organism evidence="1">
    <name type="scientific">Alloyangia sp. H15</name>
    <dbReference type="NCBI Taxonomy" id="3029062"/>
    <lineage>
        <taxon>Bacteria</taxon>
        <taxon>Pseudomonadati</taxon>
        <taxon>Pseudomonadota</taxon>
        <taxon>Alphaproteobacteria</taxon>
        <taxon>Rhodobacterales</taxon>
        <taxon>Roseobacteraceae</taxon>
        <taxon>Alloyangia</taxon>
    </lineage>
</organism>
<accession>A0AAU8APZ1</accession>
<dbReference type="AlphaFoldDB" id="A0AAU8APZ1"/>
<dbReference type="EMBL" id="CP123385">
    <property type="protein sequence ID" value="XCC96581.1"/>
    <property type="molecule type" value="Genomic_DNA"/>
</dbReference>
<sequence>MPLCVCIDFKHVGDGRQELAAKAECTWNLYIVKIDKSETMLGKRQADATPHAASLIEGMRDFGYTLETAMADIIDNSITAGASKVEILAETTGDAPWIAVLDDGSGMREAELIEAMRPGSRNPLEDREGHDLGRFGLGLKSASFSQCRQLTVITRKAGVTSAATWDLDRVAKTNVWAVDLEDDLSSIPATNRLVESGTIVLWRKLDRLSTGYRHDATKRAAEINKALSGAERHLRLCFHRYMEGARPKIRLFLNDRRLAPIDPFAQDHKATQVDPVEVLPLTTGTVETQCYTLPHHKMMSRSAWDDLGGPEGHLRSQGFYIYREKRLIIAGSWLGLARQTELTKLSRVRVDIPNTMDADWKIDVRKANAQMPPIVRERLRKIVERLQGTSKRTYKRRGQKLVDDRKLPFWNRVQQDGRVIYKPNVDHPSISGFEESLPEEFRNGFRTCLKLIGSGLPIESLHADMLGGAEDVFAEEADFASLSEGAETAIRTLRGMGMTLSDILANLCSNEPLRSHKDAVRRLAEDIELGESN</sequence>
<dbReference type="GO" id="GO:0005524">
    <property type="term" value="F:ATP binding"/>
    <property type="evidence" value="ECO:0007669"/>
    <property type="project" value="UniProtKB-KW"/>
</dbReference>
<dbReference type="SUPFAM" id="SSF55874">
    <property type="entry name" value="ATPase domain of HSP90 chaperone/DNA topoisomerase II/histidine kinase"/>
    <property type="match status" value="1"/>
</dbReference>
<gene>
    <name evidence="1" type="ORF">PVT71_18095</name>
</gene>
<keyword evidence="1" id="KW-0547">Nucleotide-binding</keyword>
<proteinExistence type="predicted"/>
<name>A0AAU8APZ1_9RHOB</name>
<keyword evidence="1" id="KW-0067">ATP-binding</keyword>
<dbReference type="RefSeq" id="WP_353475471.1">
    <property type="nucleotide sequence ID" value="NZ_CP123385.1"/>
</dbReference>
<dbReference type="Pfam" id="PF13589">
    <property type="entry name" value="HATPase_c_3"/>
    <property type="match status" value="1"/>
</dbReference>
<reference evidence="1" key="1">
    <citation type="submission" date="2023-02" db="EMBL/GenBank/DDBJ databases">
        <title>Description and genomic characterization of Salipiger bruguierae sp. nov., isolated from the sediment of mangrove plant Bruguiera sexangula.</title>
        <authorList>
            <person name="Long M."/>
        </authorList>
    </citation>
    <scope>NUCLEOTIDE SEQUENCE</scope>
    <source>
        <strain evidence="1">H15</strain>
    </source>
</reference>
<dbReference type="InterPro" id="IPR036890">
    <property type="entry name" value="HATPase_C_sf"/>
</dbReference>